<evidence type="ECO:0000259" key="4">
    <source>
        <dbReference type="Pfam" id="PF07005"/>
    </source>
</evidence>
<evidence type="ECO:0000256" key="1">
    <source>
        <dbReference type="ARBA" id="ARBA00022723"/>
    </source>
</evidence>
<keyword evidence="6" id="KW-1185">Reference proteome</keyword>
<evidence type="ECO:0000313" key="5">
    <source>
        <dbReference type="EnsemblMetazoa" id="GMOY001599-PA"/>
    </source>
</evidence>
<evidence type="ECO:0000256" key="3">
    <source>
        <dbReference type="ARBA" id="ARBA00023027"/>
    </source>
</evidence>
<dbReference type="Gene3D" id="3.40.718.10">
    <property type="entry name" value="Isopropylmalate Dehydrogenase"/>
    <property type="match status" value="1"/>
</dbReference>
<dbReference type="SUPFAM" id="SSF51569">
    <property type="entry name" value="Aldolase"/>
    <property type="match status" value="1"/>
</dbReference>
<dbReference type="InterPro" id="IPR037051">
    <property type="entry name" value="4-carb_acid_sugar_kinase_N_sf"/>
</dbReference>
<evidence type="ECO:0000256" key="2">
    <source>
        <dbReference type="ARBA" id="ARBA00023002"/>
    </source>
</evidence>
<dbReference type="EMBL" id="CCAG010020803">
    <property type="status" value="NOT_ANNOTATED_CDS"/>
    <property type="molecule type" value="Genomic_DNA"/>
</dbReference>
<dbReference type="PANTHER" id="PTHR30004:SF6">
    <property type="entry name" value="D-THREONATE 4-PHOSPHATE DEHYDROGENASE"/>
    <property type="match status" value="1"/>
</dbReference>
<keyword evidence="3" id="KW-0520">NAD</keyword>
<feature type="domain" description="Four-carbon acid sugar kinase N-terminal" evidence="4">
    <location>
        <begin position="467"/>
        <end position="573"/>
    </location>
</feature>
<dbReference type="EnsemblMetazoa" id="GMOY001599-RA">
    <property type="protein sequence ID" value="GMOY001599-PA"/>
    <property type="gene ID" value="GMOY001599"/>
</dbReference>
<accession>A0A1B0FDC5</accession>
<name>A0A1B0FDC5_GLOMM</name>
<evidence type="ECO:0000313" key="6">
    <source>
        <dbReference type="Proteomes" id="UP000092444"/>
    </source>
</evidence>
<sequence>MGDPSGNGPEISVKALMKPETYEVCRPLIVGDAKCMEAAIPTVKGAESMKINVIHDVKEAKFEPGIIDVYDLDVVDLSKRLYKKDRKKLAEIMLADVLDAAYKESMTMCGEAAFQYVKKVIELAMAGEVDATVTNALNKDHINMAGHHYSGHTEIYADYTHTAKYSMMLAHDELRVIHVSTHVSLRQACDLCKKERVLDVIRIANEGCKALGIKEPKIGVAGLNPHCGENGMFGREEIEEIQPAIDEALAEGINIPEKAPTPPDTVFRTGCITTKETVEMSKRAEALGADILSVITPYFAAVSQDELYEHYKTVAEAVKIPIVLYNIPARTGCSIAPETVAKLAEIDNIVGAKDSSGNWDNLKAYIELTRDKDFAVISGNDSLILSALKEGGVGGIAGCANVYPHNMVAIYEKFKAGDLEGAQAAQDAIASFRACFKYGNPNTIVKTAVGLLGYPVGKCRKPFYSALDAGVQFAKKGFSTKVLVYSKDMPFQAEDADVLVVDAETRHKKPLEAYLTIFRIVKPAAESGVKYLFKKTDSALRGNIGAELTAMLDATGKSLLSFVPAFPQINRVT</sequence>
<protein>
    <recommendedName>
        <fullName evidence="4">Four-carbon acid sugar kinase N-terminal domain-containing protein</fullName>
    </recommendedName>
</protein>
<dbReference type="InterPro" id="IPR005255">
    <property type="entry name" value="PdxA_fam"/>
</dbReference>
<dbReference type="VEuPathDB" id="VectorBase:GMOY001599"/>
<dbReference type="Pfam" id="PF07005">
    <property type="entry name" value="SBD_N"/>
    <property type="match status" value="1"/>
</dbReference>
<dbReference type="GO" id="GO:0016829">
    <property type="term" value="F:lyase activity"/>
    <property type="evidence" value="ECO:0007669"/>
    <property type="project" value="InterPro"/>
</dbReference>
<dbReference type="Gene3D" id="3.40.50.10840">
    <property type="entry name" value="Putative sugar-binding, N-terminal domain"/>
    <property type="match status" value="1"/>
</dbReference>
<dbReference type="EMBL" id="CCAG010020804">
    <property type="status" value="NOT_ANNOTATED_CDS"/>
    <property type="molecule type" value="Genomic_DNA"/>
</dbReference>
<dbReference type="PANTHER" id="PTHR30004">
    <property type="entry name" value="4-HYDROXYTHREONINE-4-PHOSPHATE DEHYDROGENASE"/>
    <property type="match status" value="1"/>
</dbReference>
<keyword evidence="2" id="KW-0560">Oxidoreductase</keyword>
<dbReference type="GO" id="GO:0016491">
    <property type="term" value="F:oxidoreductase activity"/>
    <property type="evidence" value="ECO:0007669"/>
    <property type="project" value="UniProtKB-KW"/>
</dbReference>
<dbReference type="PRINTS" id="PR00146">
    <property type="entry name" value="DHPICSNTHASE"/>
</dbReference>
<dbReference type="STRING" id="37546.A0A1B0FDC5"/>
<dbReference type="CDD" id="cd00408">
    <property type="entry name" value="DHDPS-like"/>
    <property type="match status" value="1"/>
</dbReference>
<dbReference type="InterPro" id="IPR002220">
    <property type="entry name" value="DapA-like"/>
</dbReference>
<proteinExistence type="predicted"/>
<dbReference type="SUPFAM" id="SSF142764">
    <property type="entry name" value="YgbK-like"/>
    <property type="match status" value="1"/>
</dbReference>
<dbReference type="Proteomes" id="UP000092444">
    <property type="component" value="Unassembled WGS sequence"/>
</dbReference>
<keyword evidence="1" id="KW-0479">Metal-binding</keyword>
<dbReference type="InterPro" id="IPR010737">
    <property type="entry name" value="4-carb_acid_sugar_kinase_N"/>
</dbReference>
<dbReference type="GO" id="GO:0051287">
    <property type="term" value="F:NAD binding"/>
    <property type="evidence" value="ECO:0007669"/>
    <property type="project" value="InterPro"/>
</dbReference>
<dbReference type="SUPFAM" id="SSF53659">
    <property type="entry name" value="Isocitrate/Isopropylmalate dehydrogenase-like"/>
    <property type="match status" value="1"/>
</dbReference>
<organism evidence="5 6">
    <name type="scientific">Glossina morsitans morsitans</name>
    <name type="common">Savannah tsetse fly</name>
    <dbReference type="NCBI Taxonomy" id="37546"/>
    <lineage>
        <taxon>Eukaryota</taxon>
        <taxon>Metazoa</taxon>
        <taxon>Ecdysozoa</taxon>
        <taxon>Arthropoda</taxon>
        <taxon>Hexapoda</taxon>
        <taxon>Insecta</taxon>
        <taxon>Pterygota</taxon>
        <taxon>Neoptera</taxon>
        <taxon>Endopterygota</taxon>
        <taxon>Diptera</taxon>
        <taxon>Brachycera</taxon>
        <taxon>Muscomorpha</taxon>
        <taxon>Hippoboscoidea</taxon>
        <taxon>Glossinidae</taxon>
        <taxon>Glossina</taxon>
    </lineage>
</organism>
<dbReference type="GO" id="GO:0046872">
    <property type="term" value="F:metal ion binding"/>
    <property type="evidence" value="ECO:0007669"/>
    <property type="project" value="UniProtKB-KW"/>
</dbReference>
<dbReference type="Pfam" id="PF04166">
    <property type="entry name" value="PdxA"/>
    <property type="match status" value="1"/>
</dbReference>
<dbReference type="AlphaFoldDB" id="A0A1B0FDC5"/>
<reference evidence="5" key="1">
    <citation type="submission" date="2020-05" db="UniProtKB">
        <authorList>
            <consortium name="EnsemblMetazoa"/>
        </authorList>
    </citation>
    <scope>IDENTIFICATION</scope>
    <source>
        <strain evidence="5">Yale</strain>
    </source>
</reference>
<dbReference type="SMART" id="SM01130">
    <property type="entry name" value="DHDPS"/>
    <property type="match status" value="1"/>
</dbReference>